<name>A0A8M1KL81_CLUHA</name>
<accession>A0A8M1KL81</accession>
<protein>
    <submittedName>
        <fullName evidence="3">Procathepsin L-like</fullName>
    </submittedName>
</protein>
<evidence type="ECO:0000313" key="3">
    <source>
        <dbReference type="RefSeq" id="XP_042563128.1"/>
    </source>
</evidence>
<feature type="domain" description="Peptidase C1A papain C-terminal" evidence="1">
    <location>
        <begin position="44"/>
        <end position="203"/>
    </location>
</feature>
<reference evidence="3" key="1">
    <citation type="submission" date="2025-08" db="UniProtKB">
        <authorList>
            <consortium name="RefSeq"/>
        </authorList>
    </citation>
    <scope>IDENTIFICATION</scope>
</reference>
<dbReference type="KEGG" id="char:122132507"/>
<keyword evidence="2" id="KW-1185">Reference proteome</keyword>
<dbReference type="OrthoDB" id="10253408at2759"/>
<dbReference type="Proteomes" id="UP000515152">
    <property type="component" value="Unplaced"/>
</dbReference>
<dbReference type="InterPro" id="IPR013128">
    <property type="entry name" value="Peptidase_C1A"/>
</dbReference>
<evidence type="ECO:0000259" key="1">
    <source>
        <dbReference type="SMART" id="SM00645"/>
    </source>
</evidence>
<dbReference type="Pfam" id="PF00112">
    <property type="entry name" value="Peptidase_C1"/>
    <property type="match status" value="1"/>
</dbReference>
<gene>
    <name evidence="3" type="primary">LOC122132507</name>
</gene>
<dbReference type="GeneID" id="122132507"/>
<proteinExistence type="predicted"/>
<dbReference type="PANTHER" id="PTHR12411">
    <property type="entry name" value="CYSTEINE PROTEASE FAMILY C1-RELATED"/>
    <property type="match status" value="1"/>
</dbReference>
<evidence type="ECO:0000313" key="2">
    <source>
        <dbReference type="Proteomes" id="UP000515152"/>
    </source>
</evidence>
<dbReference type="CDD" id="cd02248">
    <property type="entry name" value="Peptidase_C1A"/>
    <property type="match status" value="1"/>
</dbReference>
<dbReference type="SMART" id="SM00645">
    <property type="entry name" value="Pept_C1"/>
    <property type="match status" value="1"/>
</dbReference>
<dbReference type="GO" id="GO:0006508">
    <property type="term" value="P:proteolysis"/>
    <property type="evidence" value="ECO:0007669"/>
    <property type="project" value="InterPro"/>
</dbReference>
<dbReference type="InterPro" id="IPR000668">
    <property type="entry name" value="Peptidase_C1A_C"/>
</dbReference>
<sequence length="203" mass="22593">MLLFAHQTEEEFAERAQSILPTHLRSSPLMLSASELREAASQLNITSIDYRDLGYITPVEDQGLCGSCWAYSATGALEAQWKKRSGRLVPLSRQQLVDCSRPAGNKACIGGRPSLAYNYIIQNGGVQAEETYPYEMREGECRANLSLNIVSVKDWKYIPPGDEQALEDAMATAGPVAVVIDTTTRKFQFYRRGEWLSAQSHTQ</sequence>
<dbReference type="GO" id="GO:0008234">
    <property type="term" value="F:cysteine-type peptidase activity"/>
    <property type="evidence" value="ECO:0007669"/>
    <property type="project" value="InterPro"/>
</dbReference>
<dbReference type="InterPro" id="IPR039417">
    <property type="entry name" value="Peptidase_C1A_papain-like"/>
</dbReference>
<dbReference type="PROSITE" id="PS00139">
    <property type="entry name" value="THIOL_PROTEASE_CYS"/>
    <property type="match status" value="1"/>
</dbReference>
<dbReference type="RefSeq" id="XP_042563128.1">
    <property type="nucleotide sequence ID" value="XM_042707194.1"/>
</dbReference>
<dbReference type="InterPro" id="IPR000169">
    <property type="entry name" value="Pept_cys_AS"/>
</dbReference>
<dbReference type="AlphaFoldDB" id="A0A8M1KL81"/>
<organism evidence="2 3">
    <name type="scientific">Clupea harengus</name>
    <name type="common">Atlantic herring</name>
    <dbReference type="NCBI Taxonomy" id="7950"/>
    <lineage>
        <taxon>Eukaryota</taxon>
        <taxon>Metazoa</taxon>
        <taxon>Chordata</taxon>
        <taxon>Craniata</taxon>
        <taxon>Vertebrata</taxon>
        <taxon>Euteleostomi</taxon>
        <taxon>Actinopterygii</taxon>
        <taxon>Neopterygii</taxon>
        <taxon>Teleostei</taxon>
        <taxon>Clupei</taxon>
        <taxon>Clupeiformes</taxon>
        <taxon>Clupeoidei</taxon>
        <taxon>Clupeidae</taxon>
        <taxon>Clupea</taxon>
    </lineage>
</organism>